<sequence>MRSVLKGDGAKSPRLNLLVLSFFPANVPPTSGGETRLFELYSALSHHHSVRLISSAWSDLPTTTVRHGTNFREIRVRKPAAVNQIFTELSAFSNSGADVSGPMVYKAGFTPNEMHQVYFDQYEGADVIIHDSPFTISYDVMAGADLIPRIYNSYNCETQLYAQMHPDESAAPIRDLVREAELRLLACVDLVTTCSTEDMDLIACLTDRQIRKILVPNGGNNHRTMRKEPTHGQPQAIFVGSSHQPNREAAHFVATKLAPELPNVTFQITGNCLPEGCYPSNVRRQGFVSDETKRELLRSCDIALNPMVAGGGSNLKFTDYLSYGIPVLSTRFGVRGLGLAPGFEYLEADRENFGAVLADALRDPSRLNEIGRAGRLRFQQSLSWTSIATQFADEIKVVSQERRHRTAAPVLAINDYDFSLMKSGGAMRIRGLYERMRHEREVFYVVLTDSREWTIDRSAQGMTIFKVPKAQDHRVEEARIEGQYHLSAADIVGLYMHQSNYFLVKLVELLKKQTICIITDHIYVASLVGPEDVWIYSSQNHEASLKAEILAQHPSRDFLVEKVIAAEDDAMCRAALVVCVSEDDAAKMVAGRKSSVPTIVIPNGILPSDPIYLNEAASISIKVADRSCIFIGSSHPPNILACIFIVEKLAPSLPDVEFHLIGSVCEGLESRLPGNVHLWGRLDEPHKIAFAHACRLALNPVNTGGGSNVKIADYFSHGLPVVSTSFGMRGFPAEVAMEVEVCELGGFAEAVERILAVPADPMGIASRKYLFKKYFDAAALGQTLADAVSALPVPRRRILFVTYRLTYPPRGGAEVHLLKLIEILARTGRYDIDIVAPDVDAIGEEGRFGGTYASDPLTSGPFGLPHVHWARFPLDTSQPKGISETLVRMWEAQAAFERVLVGSFSELNGSEPLLLWGWSTAEGTATVEGCWLSTEAALFAPEAGRLTLAGLAPAACVISSASDSATAFGPRHINGRFELEMDLAPGVFSLRISSELPPTTDPRPLGVFAEVIAFNGQPIPPRNVKAMPSADPDDTIERLAEIARETRRGCSLTDVRGPFSSALESWIELNVKSYDLLLTHNNIFRPVVRSLEIAAAKGVPSVLVPHAHLDDDYYHFPDMVASVQQASAVLAAPLAAVRYLRRLNPMVHYHSPGVDVVEVPTVSDDQAFRRIYPGAEPFVLVLGRKAGAKNYRWIIDAAKEAGLRIVMIGPDDDGAPISDTHVNYLGQQPRTIVRGALAACLFLTNMSSSESFGMVILEAWLARRAVIANRNCAAFQDLVRHGETGLLASRDDLASVMRILTADSALRGALAEAGYQEAAGYDWSVIGAAFEQMCCEVMARRVSDEAVA</sequence>
<dbReference type="InterPro" id="IPR055259">
    <property type="entry name" value="YkvP/CgeB_Glyco_trans-like"/>
</dbReference>
<keyword evidence="4" id="KW-1185">Reference proteome</keyword>
<dbReference type="Proteomes" id="UP001055101">
    <property type="component" value="Unassembled WGS sequence"/>
</dbReference>
<organism evidence="3 4">
    <name type="scientific">Methylobacterium thuringiense</name>
    <dbReference type="NCBI Taxonomy" id="1003091"/>
    <lineage>
        <taxon>Bacteria</taxon>
        <taxon>Pseudomonadati</taxon>
        <taxon>Pseudomonadota</taxon>
        <taxon>Alphaproteobacteria</taxon>
        <taxon>Hyphomicrobiales</taxon>
        <taxon>Methylobacteriaceae</taxon>
        <taxon>Methylobacterium</taxon>
    </lineage>
</organism>
<reference evidence="3" key="2">
    <citation type="submission" date="2021-08" db="EMBL/GenBank/DDBJ databases">
        <authorList>
            <person name="Tani A."/>
            <person name="Ola A."/>
            <person name="Ogura Y."/>
            <person name="Katsura K."/>
            <person name="Hayashi T."/>
        </authorList>
    </citation>
    <scope>NUCLEOTIDE SEQUENCE</scope>
    <source>
        <strain evidence="3">DSM 23674</strain>
    </source>
</reference>
<dbReference type="CDD" id="cd03801">
    <property type="entry name" value="GT4_PimA-like"/>
    <property type="match status" value="2"/>
</dbReference>
<protein>
    <submittedName>
        <fullName evidence="3">D-inositol-3-phosphate glycosyltransferase</fullName>
    </submittedName>
</protein>
<dbReference type="RefSeq" id="WP_238231811.1">
    <property type="nucleotide sequence ID" value="NZ_BPRA01000008.1"/>
</dbReference>
<evidence type="ECO:0000256" key="1">
    <source>
        <dbReference type="ARBA" id="ARBA00022679"/>
    </source>
</evidence>
<evidence type="ECO:0000313" key="4">
    <source>
        <dbReference type="Proteomes" id="UP001055101"/>
    </source>
</evidence>
<reference evidence="3" key="1">
    <citation type="journal article" date="2021" name="Front. Microbiol.">
        <title>Comprehensive Comparative Genomics and Phenotyping of Methylobacterium Species.</title>
        <authorList>
            <person name="Alessa O."/>
            <person name="Ogura Y."/>
            <person name="Fujitani Y."/>
            <person name="Takami H."/>
            <person name="Hayashi T."/>
            <person name="Sahin N."/>
            <person name="Tani A."/>
        </authorList>
    </citation>
    <scope>NUCLEOTIDE SEQUENCE</scope>
    <source>
        <strain evidence="3">DSM 23674</strain>
    </source>
</reference>
<accession>A0ABQ4TJI2</accession>
<keyword evidence="1" id="KW-0808">Transferase</keyword>
<dbReference type="EMBL" id="BPRA01000008">
    <property type="protein sequence ID" value="GJE55555.1"/>
    <property type="molecule type" value="Genomic_DNA"/>
</dbReference>
<dbReference type="Pfam" id="PF13692">
    <property type="entry name" value="Glyco_trans_1_4"/>
    <property type="match status" value="2"/>
</dbReference>
<proteinExistence type="predicted"/>
<evidence type="ECO:0000313" key="3">
    <source>
        <dbReference type="EMBL" id="GJE55555.1"/>
    </source>
</evidence>
<feature type="domain" description="Spore protein YkvP/CgeB glycosyl transferase-like" evidence="2">
    <location>
        <begin position="257"/>
        <end position="392"/>
    </location>
</feature>
<dbReference type="Pfam" id="PF13524">
    <property type="entry name" value="Glyco_trans_1_2"/>
    <property type="match status" value="1"/>
</dbReference>
<dbReference type="Gene3D" id="3.40.50.2000">
    <property type="entry name" value="Glycogen Phosphorylase B"/>
    <property type="match status" value="4"/>
</dbReference>
<comment type="caution">
    <text evidence="3">The sequence shown here is derived from an EMBL/GenBank/DDBJ whole genome shotgun (WGS) entry which is preliminary data.</text>
</comment>
<name>A0ABQ4TJI2_9HYPH</name>
<dbReference type="PANTHER" id="PTHR46401:SF2">
    <property type="entry name" value="GLYCOSYLTRANSFERASE WBBK-RELATED"/>
    <property type="match status" value="1"/>
</dbReference>
<gene>
    <name evidence="3" type="primary">mshA_9</name>
    <name evidence="3" type="ORF">EKPJFOCH_2049</name>
</gene>
<dbReference type="SUPFAM" id="SSF53756">
    <property type="entry name" value="UDP-Glycosyltransferase/glycogen phosphorylase"/>
    <property type="match status" value="3"/>
</dbReference>
<evidence type="ECO:0000259" key="2">
    <source>
        <dbReference type="Pfam" id="PF13524"/>
    </source>
</evidence>
<dbReference type="PANTHER" id="PTHR46401">
    <property type="entry name" value="GLYCOSYLTRANSFERASE WBBK-RELATED"/>
    <property type="match status" value="1"/>
</dbReference>